<evidence type="ECO:0000313" key="2">
    <source>
        <dbReference type="Proteomes" id="UP001626550"/>
    </source>
</evidence>
<name>A0ABD2PQ73_9PLAT</name>
<keyword evidence="2" id="KW-1185">Reference proteome</keyword>
<evidence type="ECO:0000313" key="1">
    <source>
        <dbReference type="EMBL" id="KAL3309168.1"/>
    </source>
</evidence>
<dbReference type="AlphaFoldDB" id="A0ABD2PQ73"/>
<accession>A0ABD2PQ73</accession>
<comment type="caution">
    <text evidence="1">The sequence shown here is derived from an EMBL/GenBank/DDBJ whole genome shotgun (WGS) entry which is preliminary data.</text>
</comment>
<sequence>MLRAKRNENEKYHKVEFFRLRPQIMRKTITKLEFKQPPRLFQAVAKRLGQIVFGDKKGKLPLLQMDCGPVPWNKKFPKMARPVLEFSAPECILIAGNPNVPEPNVLVTSKSFADPAFVNGTAEGSSLRPGPWSDIYSLGLLICALYGHGEPALSSMEATGSKSTEFDQILNSNEVSLSTR</sequence>
<evidence type="ECO:0008006" key="3">
    <source>
        <dbReference type="Google" id="ProtNLM"/>
    </source>
</evidence>
<dbReference type="Proteomes" id="UP001626550">
    <property type="component" value="Unassembled WGS sequence"/>
</dbReference>
<organism evidence="1 2">
    <name type="scientific">Cichlidogyrus casuarinus</name>
    <dbReference type="NCBI Taxonomy" id="1844966"/>
    <lineage>
        <taxon>Eukaryota</taxon>
        <taxon>Metazoa</taxon>
        <taxon>Spiralia</taxon>
        <taxon>Lophotrochozoa</taxon>
        <taxon>Platyhelminthes</taxon>
        <taxon>Monogenea</taxon>
        <taxon>Monopisthocotylea</taxon>
        <taxon>Dactylogyridea</taxon>
        <taxon>Ancyrocephalidae</taxon>
        <taxon>Cichlidogyrus</taxon>
    </lineage>
</organism>
<reference evidence="1 2" key="1">
    <citation type="submission" date="2024-11" db="EMBL/GenBank/DDBJ databases">
        <title>Adaptive evolution of stress response genes in parasites aligns with host niche diversity.</title>
        <authorList>
            <person name="Hahn C."/>
            <person name="Resl P."/>
        </authorList>
    </citation>
    <scope>NUCLEOTIDE SEQUENCE [LARGE SCALE GENOMIC DNA]</scope>
    <source>
        <strain evidence="1">EGGRZ-B1_66</strain>
        <tissue evidence="1">Body</tissue>
    </source>
</reference>
<dbReference type="EMBL" id="JBJKFK010004222">
    <property type="protein sequence ID" value="KAL3309168.1"/>
    <property type="molecule type" value="Genomic_DNA"/>
</dbReference>
<gene>
    <name evidence="1" type="ORF">Ciccas_012286</name>
</gene>
<protein>
    <recommendedName>
        <fullName evidence="3">Protein kinase domain-containing protein</fullName>
    </recommendedName>
</protein>
<proteinExistence type="predicted"/>